<keyword evidence="3" id="KW-1185">Reference proteome</keyword>
<comment type="caution">
    <text evidence="2">The sequence shown here is derived from an EMBL/GenBank/DDBJ whole genome shotgun (WGS) entry which is preliminary data.</text>
</comment>
<keyword evidence="1" id="KW-0812">Transmembrane</keyword>
<sequence length="476" mass="49072">MRSLLKHLLLLAALGLATWAVVLGTWYAQRRVVGLDDVLQYLLVLPLLLFAGVLVLRKWPLDKTATPPAPLADGKAAADTADAVPSAGTGADAALPLLAAWVHTPAGADVSTLLAALAEGQPRPRPDPLLRDQDGLPMLTARIAALDLAAVQADWPAQDAPPPSPAALRALAALSPLLDQAAQALADASPSDMTGPAPTLHVLAHWPAEWSEAQAQAAQTWLAQRLSTLAPAGLAGAANLRPLRGGGALLEQAQTRLTALHRAGRDARLLLLACHSDLDDEALQRLEREGRLYALPRRPRGLMPGEAAAALLLSTRADDAPAPPSDDATSALAPVHLRALRFQPCPPADHARRPLDAAAPLQVLLDGALRACGMDAAALACLSTDADQHGDAATALYALAQSALPHLDPMDDLHLAGTCCGHTGAVAPLLALAAAWGRCGVSGTPAAALSLTGDEYRMAAILAPDASALSAQNRAA</sequence>
<reference evidence="2 3" key="1">
    <citation type="submission" date="2023-11" db="EMBL/GenBank/DDBJ databases">
        <title>Draft genome of Azohydromonas lata strain H1 (DSM1123), a polyhydroxyalkanoate producer.</title>
        <authorList>
            <person name="Traversa D."/>
            <person name="D'Addabbo P."/>
            <person name="Pazzani C."/>
            <person name="Manzari C."/>
            <person name="Chiara M."/>
            <person name="Scrascia M."/>
        </authorList>
    </citation>
    <scope>NUCLEOTIDE SEQUENCE [LARGE SCALE GENOMIC DNA]</scope>
    <source>
        <strain evidence="2 3">H1</strain>
    </source>
</reference>
<name>A0ABU5IJV9_9BURK</name>
<feature type="transmembrane region" description="Helical" evidence="1">
    <location>
        <begin position="40"/>
        <end position="56"/>
    </location>
</feature>
<evidence type="ECO:0000256" key="1">
    <source>
        <dbReference type="SAM" id="Phobius"/>
    </source>
</evidence>
<gene>
    <name evidence="2" type="ORF">SM757_21565</name>
</gene>
<dbReference type="RefSeq" id="WP_322466982.1">
    <property type="nucleotide sequence ID" value="NZ_JAXOJX010000039.1"/>
</dbReference>
<accession>A0ABU5IJV9</accession>
<keyword evidence="1" id="KW-1133">Transmembrane helix</keyword>
<evidence type="ECO:0000313" key="3">
    <source>
        <dbReference type="Proteomes" id="UP001293718"/>
    </source>
</evidence>
<evidence type="ECO:0000313" key="2">
    <source>
        <dbReference type="EMBL" id="MDZ5459171.1"/>
    </source>
</evidence>
<organism evidence="2 3">
    <name type="scientific">Azohydromonas lata</name>
    <dbReference type="NCBI Taxonomy" id="45677"/>
    <lineage>
        <taxon>Bacteria</taxon>
        <taxon>Pseudomonadati</taxon>
        <taxon>Pseudomonadota</taxon>
        <taxon>Betaproteobacteria</taxon>
        <taxon>Burkholderiales</taxon>
        <taxon>Sphaerotilaceae</taxon>
        <taxon>Azohydromonas</taxon>
    </lineage>
</organism>
<protein>
    <submittedName>
        <fullName evidence="2">Uncharacterized protein</fullName>
    </submittedName>
</protein>
<proteinExistence type="predicted"/>
<keyword evidence="1" id="KW-0472">Membrane</keyword>
<dbReference type="Proteomes" id="UP001293718">
    <property type="component" value="Unassembled WGS sequence"/>
</dbReference>
<dbReference type="EMBL" id="JAXOJX010000039">
    <property type="protein sequence ID" value="MDZ5459171.1"/>
    <property type="molecule type" value="Genomic_DNA"/>
</dbReference>